<name>A0A0C3FER5_PILCF</name>
<dbReference type="HOGENOM" id="CLU_001570_5_11_1"/>
<dbReference type="AlphaFoldDB" id="A0A0C3FER5"/>
<evidence type="ECO:0000256" key="10">
    <source>
        <dbReference type="ARBA" id="ARBA00023004"/>
    </source>
</evidence>
<gene>
    <name evidence="16" type="ORF">PILCRDRAFT_824397</name>
</gene>
<evidence type="ECO:0000256" key="1">
    <source>
        <dbReference type="ARBA" id="ARBA00001971"/>
    </source>
</evidence>
<evidence type="ECO:0000256" key="7">
    <source>
        <dbReference type="ARBA" id="ARBA00022723"/>
    </source>
</evidence>
<dbReference type="InterPro" id="IPR002403">
    <property type="entry name" value="Cyt_P450_E_grp-IV"/>
</dbReference>
<dbReference type="PRINTS" id="PR00465">
    <property type="entry name" value="EP450IV"/>
</dbReference>
<dbReference type="GO" id="GO:0016020">
    <property type="term" value="C:membrane"/>
    <property type="evidence" value="ECO:0007669"/>
    <property type="project" value="UniProtKB-SubCell"/>
</dbReference>
<dbReference type="GO" id="GO:0005506">
    <property type="term" value="F:iron ion binding"/>
    <property type="evidence" value="ECO:0007669"/>
    <property type="project" value="InterPro"/>
</dbReference>
<keyword evidence="17" id="KW-1185">Reference proteome</keyword>
<keyword evidence="10 13" id="KW-0408">Iron</keyword>
<keyword evidence="7 13" id="KW-0479">Metal-binding</keyword>
<keyword evidence="11" id="KW-0503">Monooxygenase</keyword>
<dbReference type="InterPro" id="IPR050121">
    <property type="entry name" value="Cytochrome_P450_monoxygenase"/>
</dbReference>
<evidence type="ECO:0000256" key="15">
    <source>
        <dbReference type="SAM" id="Phobius"/>
    </source>
</evidence>
<dbReference type="InterPro" id="IPR001128">
    <property type="entry name" value="Cyt_P450"/>
</dbReference>
<dbReference type="GO" id="GO:0016705">
    <property type="term" value="F:oxidoreductase activity, acting on paired donors, with incorporation or reduction of molecular oxygen"/>
    <property type="evidence" value="ECO:0007669"/>
    <property type="project" value="InterPro"/>
</dbReference>
<protein>
    <recommendedName>
        <fullName evidence="18">Cytochrome P450</fullName>
    </recommendedName>
</protein>
<dbReference type="Proteomes" id="UP000054166">
    <property type="component" value="Unassembled WGS sequence"/>
</dbReference>
<evidence type="ECO:0000313" key="17">
    <source>
        <dbReference type="Proteomes" id="UP000054166"/>
    </source>
</evidence>
<feature type="transmembrane region" description="Helical" evidence="15">
    <location>
        <begin position="283"/>
        <end position="307"/>
    </location>
</feature>
<dbReference type="OrthoDB" id="1470350at2759"/>
<dbReference type="GO" id="GO:0004497">
    <property type="term" value="F:monooxygenase activity"/>
    <property type="evidence" value="ECO:0007669"/>
    <property type="project" value="UniProtKB-KW"/>
</dbReference>
<comment type="pathway">
    <text evidence="3">Secondary metabolite biosynthesis; terpenoid biosynthesis.</text>
</comment>
<accession>A0A0C3FER5</accession>
<comment type="subcellular location">
    <subcellularLocation>
        <location evidence="2">Membrane</location>
    </subcellularLocation>
</comment>
<keyword evidence="12 15" id="KW-0472">Membrane</keyword>
<evidence type="ECO:0008006" key="18">
    <source>
        <dbReference type="Google" id="ProtNLM"/>
    </source>
</evidence>
<evidence type="ECO:0000256" key="5">
    <source>
        <dbReference type="ARBA" id="ARBA00022617"/>
    </source>
</evidence>
<dbReference type="SUPFAM" id="SSF48264">
    <property type="entry name" value="Cytochrome P450"/>
    <property type="match status" value="1"/>
</dbReference>
<evidence type="ECO:0000256" key="4">
    <source>
        <dbReference type="ARBA" id="ARBA00010617"/>
    </source>
</evidence>
<dbReference type="PANTHER" id="PTHR24305">
    <property type="entry name" value="CYTOCHROME P450"/>
    <property type="match status" value="1"/>
</dbReference>
<dbReference type="STRING" id="765440.A0A0C3FER5"/>
<sequence>MAYPLLHGWSILFLAVLYFSHHFILLLIRQHRTPLRRLPSPPSPSFFMGNLSEMHDMENTRLIERWERALGRSWVYRGFFGGYRLITTDLQALSHILAHAYDYPKPDFIKDSMAAMAAGYEGLIVVEGEVHKRQRKILTPAFTASHIKSLAPIFFDVAEQLKNVLLNLAQPPNLVPSPTQKREEEVANDMHDDFSFPNSNSNAYSYSNGKADGNGVGGRGEERGPCVDVLSWLSRATLDVIGLAGFGYAFNALPTPDTPNASSNAHNSPNTSDKPSPHSSNELANAFSVIFTAATHFSFFTILQVWFPFLRRFQHNKAVMNQARATMQRIGLELIEERRCEVIAEMEAAGSRDGIDPDKTVLGKDLLSVLVRSSLTTSASQQMSISEIQCQISTFLAAGYDTTSSALTWTLYALATNQLAQSRLRAALQTIDSTTSGSSSSTDELYGQVMALPYLDWVVRESLRLHSPVSTTMRVCMKDTDIIPTAETWVGRDGVERSGIEVRKHDIITVPIQAINASKRIWGEDASVFRPDRWEHLPSGTNDIPGLYSNILTFLNGNPINGHRACIGYRFALAEIKIFLYVLLRAVEFSMDPSLVVEKKTSVVIRPFIKSEPHLGNQLPLHIRPVGELSSDMVSTTMP</sequence>
<evidence type="ECO:0000256" key="2">
    <source>
        <dbReference type="ARBA" id="ARBA00004370"/>
    </source>
</evidence>
<reference evidence="17" key="2">
    <citation type="submission" date="2015-01" db="EMBL/GenBank/DDBJ databases">
        <title>Evolutionary Origins and Diversification of the Mycorrhizal Mutualists.</title>
        <authorList>
            <consortium name="DOE Joint Genome Institute"/>
            <consortium name="Mycorrhizal Genomics Consortium"/>
            <person name="Kohler A."/>
            <person name="Kuo A."/>
            <person name="Nagy L.G."/>
            <person name="Floudas D."/>
            <person name="Copeland A."/>
            <person name="Barry K.W."/>
            <person name="Cichocki N."/>
            <person name="Veneault-Fourrey C."/>
            <person name="LaButti K."/>
            <person name="Lindquist E.A."/>
            <person name="Lipzen A."/>
            <person name="Lundell T."/>
            <person name="Morin E."/>
            <person name="Murat C."/>
            <person name="Riley R."/>
            <person name="Ohm R."/>
            <person name="Sun H."/>
            <person name="Tunlid A."/>
            <person name="Henrissat B."/>
            <person name="Grigoriev I.V."/>
            <person name="Hibbett D.S."/>
            <person name="Martin F."/>
        </authorList>
    </citation>
    <scope>NUCLEOTIDE SEQUENCE [LARGE SCALE GENOMIC DNA]</scope>
    <source>
        <strain evidence="17">F 1598</strain>
    </source>
</reference>
<evidence type="ECO:0000313" key="16">
    <source>
        <dbReference type="EMBL" id="KIM78494.1"/>
    </source>
</evidence>
<keyword evidence="8 15" id="KW-1133">Transmembrane helix</keyword>
<evidence type="ECO:0000256" key="3">
    <source>
        <dbReference type="ARBA" id="ARBA00004721"/>
    </source>
</evidence>
<dbReference type="GO" id="GO:0020037">
    <property type="term" value="F:heme binding"/>
    <property type="evidence" value="ECO:0007669"/>
    <property type="project" value="InterPro"/>
</dbReference>
<evidence type="ECO:0000256" key="13">
    <source>
        <dbReference type="PIRSR" id="PIRSR602403-1"/>
    </source>
</evidence>
<reference evidence="16 17" key="1">
    <citation type="submission" date="2014-04" db="EMBL/GenBank/DDBJ databases">
        <authorList>
            <consortium name="DOE Joint Genome Institute"/>
            <person name="Kuo A."/>
            <person name="Tarkka M."/>
            <person name="Buscot F."/>
            <person name="Kohler A."/>
            <person name="Nagy L.G."/>
            <person name="Floudas D."/>
            <person name="Copeland A."/>
            <person name="Barry K.W."/>
            <person name="Cichocki N."/>
            <person name="Veneault-Fourrey C."/>
            <person name="LaButti K."/>
            <person name="Lindquist E.A."/>
            <person name="Lipzen A."/>
            <person name="Lundell T."/>
            <person name="Morin E."/>
            <person name="Murat C."/>
            <person name="Sun H."/>
            <person name="Tunlid A."/>
            <person name="Henrissat B."/>
            <person name="Grigoriev I.V."/>
            <person name="Hibbett D.S."/>
            <person name="Martin F."/>
            <person name="Nordberg H.P."/>
            <person name="Cantor M.N."/>
            <person name="Hua S.X."/>
        </authorList>
    </citation>
    <scope>NUCLEOTIDE SEQUENCE [LARGE SCALE GENOMIC DNA]</scope>
    <source>
        <strain evidence="16 17">F 1598</strain>
    </source>
</reference>
<dbReference type="InterPro" id="IPR036396">
    <property type="entry name" value="Cyt_P450_sf"/>
</dbReference>
<organism evidence="16 17">
    <name type="scientific">Piloderma croceum (strain F 1598)</name>
    <dbReference type="NCBI Taxonomy" id="765440"/>
    <lineage>
        <taxon>Eukaryota</taxon>
        <taxon>Fungi</taxon>
        <taxon>Dikarya</taxon>
        <taxon>Basidiomycota</taxon>
        <taxon>Agaricomycotina</taxon>
        <taxon>Agaricomycetes</taxon>
        <taxon>Agaricomycetidae</taxon>
        <taxon>Atheliales</taxon>
        <taxon>Atheliaceae</taxon>
        <taxon>Piloderma</taxon>
    </lineage>
</organism>
<dbReference type="PANTHER" id="PTHR24305:SF166">
    <property type="entry name" value="CYTOCHROME P450 12A4, MITOCHONDRIAL-RELATED"/>
    <property type="match status" value="1"/>
</dbReference>
<evidence type="ECO:0000256" key="11">
    <source>
        <dbReference type="ARBA" id="ARBA00023033"/>
    </source>
</evidence>
<evidence type="ECO:0000256" key="6">
    <source>
        <dbReference type="ARBA" id="ARBA00022692"/>
    </source>
</evidence>
<dbReference type="EMBL" id="KN833016">
    <property type="protein sequence ID" value="KIM78494.1"/>
    <property type="molecule type" value="Genomic_DNA"/>
</dbReference>
<evidence type="ECO:0000256" key="8">
    <source>
        <dbReference type="ARBA" id="ARBA00022989"/>
    </source>
</evidence>
<evidence type="ECO:0000256" key="12">
    <source>
        <dbReference type="ARBA" id="ARBA00023136"/>
    </source>
</evidence>
<feature type="region of interest" description="Disordered" evidence="14">
    <location>
        <begin position="259"/>
        <end position="279"/>
    </location>
</feature>
<comment type="similarity">
    <text evidence="4">Belongs to the cytochrome P450 family.</text>
</comment>
<keyword evidence="5 13" id="KW-0349">Heme</keyword>
<evidence type="ECO:0000256" key="9">
    <source>
        <dbReference type="ARBA" id="ARBA00023002"/>
    </source>
</evidence>
<feature type="compositionally biased region" description="Low complexity" evidence="14">
    <location>
        <begin position="259"/>
        <end position="272"/>
    </location>
</feature>
<dbReference type="Pfam" id="PF00067">
    <property type="entry name" value="p450"/>
    <property type="match status" value="2"/>
</dbReference>
<feature type="transmembrane region" description="Helical" evidence="15">
    <location>
        <begin position="6"/>
        <end position="28"/>
    </location>
</feature>
<comment type="cofactor">
    <cofactor evidence="1 13">
        <name>heme</name>
        <dbReference type="ChEBI" id="CHEBI:30413"/>
    </cofactor>
</comment>
<dbReference type="Gene3D" id="1.10.630.10">
    <property type="entry name" value="Cytochrome P450"/>
    <property type="match status" value="1"/>
</dbReference>
<keyword evidence="6 15" id="KW-0812">Transmembrane</keyword>
<proteinExistence type="inferred from homology"/>
<keyword evidence="9" id="KW-0560">Oxidoreductase</keyword>
<dbReference type="InParanoid" id="A0A0C3FER5"/>
<evidence type="ECO:0000256" key="14">
    <source>
        <dbReference type="SAM" id="MobiDB-lite"/>
    </source>
</evidence>
<feature type="binding site" description="axial binding residue" evidence="13">
    <location>
        <position position="566"/>
    </location>
    <ligand>
        <name>heme</name>
        <dbReference type="ChEBI" id="CHEBI:30413"/>
    </ligand>
    <ligandPart>
        <name>Fe</name>
        <dbReference type="ChEBI" id="CHEBI:18248"/>
    </ligandPart>
</feature>
<dbReference type="PRINTS" id="PR00385">
    <property type="entry name" value="P450"/>
</dbReference>